<dbReference type="GO" id="GO:0016780">
    <property type="term" value="F:phosphotransferase activity, for other substituted phosphate groups"/>
    <property type="evidence" value="ECO:0007669"/>
    <property type="project" value="TreeGrafter"/>
</dbReference>
<keyword evidence="4" id="KW-0808">Transferase</keyword>
<proteinExistence type="inferred from homology"/>
<dbReference type="RefSeq" id="WP_096579594.1">
    <property type="nucleotide sequence ID" value="NZ_CAWNJS010000001.1"/>
</dbReference>
<evidence type="ECO:0000256" key="1">
    <source>
        <dbReference type="ARBA" id="ARBA00006464"/>
    </source>
</evidence>
<keyword evidence="2" id="KW-1133">Transmembrane helix</keyword>
<dbReference type="EMBL" id="AP018248">
    <property type="protein sequence ID" value="BAZ00594.1"/>
    <property type="molecule type" value="Genomic_DNA"/>
</dbReference>
<name>A0A1Z4N4D7_9CYAN</name>
<keyword evidence="5" id="KW-1185">Reference proteome</keyword>
<evidence type="ECO:0000259" key="3">
    <source>
        <dbReference type="Pfam" id="PF02397"/>
    </source>
</evidence>
<keyword evidence="2" id="KW-0472">Membrane</keyword>
<gene>
    <name evidence="4" type="ORF">NIES37_45890</name>
</gene>
<sequence>MKNEFQKNKLFPNYGNIFIDVWTEEQWQKVKNSFLAEHPRMKWQLIYKRLLDIILASIAIFLLLPVLLTIALAVKLTSPGPILFCQTRLGTLGKPFVIYKFRTMVDGAINLGAGLNTFRGDPRVTPIGKFLREYHLDELPQLFNILRGDMSLVGPRPLLVASLFNYSDCQKKRLLMLPGLTAWEAVNGGLDNSLEQRINFDVWYVDNWSFWLDILIILRTIPVVLRKEGVYVKDANISDSKKLDK</sequence>
<reference evidence="4 5" key="1">
    <citation type="submission" date="2017-06" db="EMBL/GenBank/DDBJ databases">
        <title>Genome sequencing of cyanobaciteial culture collection at National Institute for Environmental Studies (NIES).</title>
        <authorList>
            <person name="Hirose Y."/>
            <person name="Shimura Y."/>
            <person name="Fujisawa T."/>
            <person name="Nakamura Y."/>
            <person name="Kawachi M."/>
        </authorList>
    </citation>
    <scope>NUCLEOTIDE SEQUENCE [LARGE SCALE GENOMIC DNA]</scope>
    <source>
        <strain evidence="4 5">NIES-37</strain>
    </source>
</reference>
<dbReference type="PANTHER" id="PTHR30576">
    <property type="entry name" value="COLANIC BIOSYNTHESIS UDP-GLUCOSE LIPID CARRIER TRANSFERASE"/>
    <property type="match status" value="1"/>
</dbReference>
<accession>A0A1Z4N4D7</accession>
<evidence type="ECO:0000256" key="2">
    <source>
        <dbReference type="SAM" id="Phobius"/>
    </source>
</evidence>
<comment type="similarity">
    <text evidence="1">Belongs to the bacterial sugar transferase family.</text>
</comment>
<evidence type="ECO:0000313" key="5">
    <source>
        <dbReference type="Proteomes" id="UP000218785"/>
    </source>
</evidence>
<protein>
    <submittedName>
        <fullName evidence="4">Sugar transferase</fullName>
    </submittedName>
</protein>
<feature type="transmembrane region" description="Helical" evidence="2">
    <location>
        <begin position="50"/>
        <end position="74"/>
    </location>
</feature>
<feature type="domain" description="Bacterial sugar transferase" evidence="3">
    <location>
        <begin position="48"/>
        <end position="225"/>
    </location>
</feature>
<dbReference type="KEGG" id="ttq:NIES37_45890"/>
<keyword evidence="2" id="KW-0812">Transmembrane</keyword>
<dbReference type="Proteomes" id="UP000218785">
    <property type="component" value="Chromosome"/>
</dbReference>
<organism evidence="4 5">
    <name type="scientific">Tolypothrix tenuis PCC 7101</name>
    <dbReference type="NCBI Taxonomy" id="231146"/>
    <lineage>
        <taxon>Bacteria</taxon>
        <taxon>Bacillati</taxon>
        <taxon>Cyanobacteriota</taxon>
        <taxon>Cyanophyceae</taxon>
        <taxon>Nostocales</taxon>
        <taxon>Tolypothrichaceae</taxon>
        <taxon>Tolypothrix</taxon>
    </lineage>
</organism>
<evidence type="ECO:0000313" key="4">
    <source>
        <dbReference type="EMBL" id="BAZ00594.1"/>
    </source>
</evidence>
<dbReference type="PANTHER" id="PTHR30576:SF0">
    <property type="entry name" value="UNDECAPRENYL-PHOSPHATE N-ACETYLGALACTOSAMINYL 1-PHOSPHATE TRANSFERASE-RELATED"/>
    <property type="match status" value="1"/>
</dbReference>
<dbReference type="AlphaFoldDB" id="A0A1Z4N4D7"/>
<dbReference type="InterPro" id="IPR003362">
    <property type="entry name" value="Bact_transf"/>
</dbReference>
<dbReference type="Pfam" id="PF02397">
    <property type="entry name" value="Bac_transf"/>
    <property type="match status" value="1"/>
</dbReference>